<gene>
    <name evidence="2" type="ORF">A8135_14185</name>
</gene>
<reference evidence="2 3" key="1">
    <citation type="submission" date="2016-05" db="EMBL/GenBank/DDBJ databases">
        <authorList>
            <person name="Prochazka B."/>
            <person name="Indra A."/>
            <person name="Hasenberger P."/>
            <person name="Blaschitz M."/>
            <person name="Wagner L."/>
            <person name="Wewalka G."/>
            <person name="Sorschag S."/>
            <person name="Schmid D."/>
            <person name="Ruppitsch W."/>
        </authorList>
    </citation>
    <scope>NUCLEOTIDE SEQUENCE [LARGE SCALE GENOMIC DNA]</scope>
    <source>
        <strain evidence="2 3">974010_12</strain>
    </source>
</reference>
<dbReference type="RefSeq" id="WP_065620987.1">
    <property type="nucleotide sequence ID" value="NZ_LYOZ01000033.1"/>
</dbReference>
<sequence length="832" mass="95525">MPNNIRTPLTAQDLLNFHGCLIDLQSSQLAQHFANYLERKATHQNANIDDAAMFAPFEHTINHVYRKLGNDVVRQIIEDIKDNNGLLIEEIVKNSDFQLLKKMLEGQIQLNTPLPFSPLVTTGEFSDSTKQLLAQLNQNSNAFSEEITDLDSFNHNSNTLSQNFYEEITGLADFNPSSNTFSQNFYEEITDLDDFNHNSIDGISKYQTIKLIVWCINMGASEQAIIDKIHTKLSELCLDKNITIEIEARFFYGSSLLDDKGPHKPIIEDNKIFKEYGITIEQLKDAVAYESQKNDNVLEIKILFSQTASCGGYSSASRGAKDTKNDVIFMQDFKTAYALLLPDIVIAENLPQAATQAKVHEQISELFKVRGENWFSQSTSFKHADFTATDRERNYVIATNFLMNKIELHPKPRQPEQYLFSQNEIKKYEPLRQIMTEKTKVTGLRLPINDTESFLKLLRTFLLCKHRNDDFKKHYLIISGRKCLEVFPKLNGEKRKDSKLQKGLSVKLKPKTGRITFTGYLNGKNKKTDIFEKHRLMHSKYKTPTLYGHVLNFSFWDKLRAPYIPELCLMQGMSKRFTEKLMLSIEQDDNFESPSNLIAMLSHSLSPKVVTPLLLHCILQKLVSENILPPEITEFKKLNDQNQNYSENNNNNNNNSNNKLPEKIEPSILSLSEDIDLDQYDLVEANLYAQDQHGNILKNIEAETIYLLRDKRSGNLLSKDIFFSSKPLHALFQKGYLGHYSEETGRKRKASKVIPQLMISLKEDQNESTLYSETHLANVELLDDAERDTTSIEMRSSLETDLGFFNKRNRTEANNNNYHLQGDDLNNPPMFT</sequence>
<accession>A0ABX2XSD6</accession>
<organism evidence="2 3">
    <name type="scientific">Legionella jamestowniensis</name>
    <dbReference type="NCBI Taxonomy" id="455"/>
    <lineage>
        <taxon>Bacteria</taxon>
        <taxon>Pseudomonadati</taxon>
        <taxon>Pseudomonadota</taxon>
        <taxon>Gammaproteobacteria</taxon>
        <taxon>Legionellales</taxon>
        <taxon>Legionellaceae</taxon>
        <taxon>Legionella</taxon>
    </lineage>
</organism>
<comment type="caution">
    <text evidence="2">The sequence shown here is derived from an EMBL/GenBank/DDBJ whole genome shotgun (WGS) entry which is preliminary data.</text>
</comment>
<name>A0ABX2XSD6_9GAMM</name>
<proteinExistence type="predicted"/>
<evidence type="ECO:0000313" key="3">
    <source>
        <dbReference type="Proteomes" id="UP000093336"/>
    </source>
</evidence>
<evidence type="ECO:0000313" key="2">
    <source>
        <dbReference type="EMBL" id="OCH97537.1"/>
    </source>
</evidence>
<protein>
    <submittedName>
        <fullName evidence="2">Uncharacterized protein</fullName>
    </submittedName>
</protein>
<dbReference type="Proteomes" id="UP000093336">
    <property type="component" value="Unassembled WGS sequence"/>
</dbReference>
<feature type="region of interest" description="Disordered" evidence="1">
    <location>
        <begin position="642"/>
        <end position="661"/>
    </location>
</feature>
<feature type="compositionally biased region" description="Low complexity" evidence="1">
    <location>
        <begin position="642"/>
        <end position="658"/>
    </location>
</feature>
<keyword evidence="3" id="KW-1185">Reference proteome</keyword>
<dbReference type="EMBL" id="LYOZ01000033">
    <property type="protein sequence ID" value="OCH97537.1"/>
    <property type="molecule type" value="Genomic_DNA"/>
</dbReference>
<evidence type="ECO:0000256" key="1">
    <source>
        <dbReference type="SAM" id="MobiDB-lite"/>
    </source>
</evidence>